<name>A0A2R6AA40_9ARCH</name>
<dbReference type="AlphaFoldDB" id="A0A2R6AA40"/>
<comment type="caution">
    <text evidence="2">The sequence shown here is derived from an EMBL/GenBank/DDBJ whole genome shotgun (WGS) entry which is preliminary data.</text>
</comment>
<dbReference type="Proteomes" id="UP000240880">
    <property type="component" value="Unassembled WGS sequence"/>
</dbReference>
<dbReference type="Pfam" id="PF00403">
    <property type="entry name" value="HMA"/>
    <property type="match status" value="1"/>
</dbReference>
<dbReference type="EMBL" id="NEXC01000033">
    <property type="protein sequence ID" value="PSN83185.1"/>
    <property type="molecule type" value="Genomic_DNA"/>
</dbReference>
<reference evidence="2 3" key="1">
    <citation type="submission" date="2017-04" db="EMBL/GenBank/DDBJ databases">
        <title>Novel microbial lineages endemic to geothermal iron-oxide mats fill important gaps in the evolutionary history of Archaea.</title>
        <authorList>
            <person name="Jay Z.J."/>
            <person name="Beam J.P."/>
            <person name="Dlakic M."/>
            <person name="Rusch D.B."/>
            <person name="Kozubal M.A."/>
            <person name="Inskeep W.P."/>
        </authorList>
    </citation>
    <scope>NUCLEOTIDE SEQUENCE [LARGE SCALE GENOMIC DNA]</scope>
    <source>
        <strain evidence="2">OSP_D</strain>
    </source>
</reference>
<feature type="domain" description="HMA" evidence="1">
    <location>
        <begin position="2"/>
        <end position="67"/>
    </location>
</feature>
<dbReference type="Gene3D" id="3.30.70.100">
    <property type="match status" value="1"/>
</dbReference>
<dbReference type="GO" id="GO:0046872">
    <property type="term" value="F:metal ion binding"/>
    <property type="evidence" value="ECO:0007669"/>
    <property type="project" value="InterPro"/>
</dbReference>
<sequence>MREYVFHVRGMTCALCVRTIENALRRFQGVKSVKADLKSGYVVVISEKDLNTQNVIKAIVQSGKPLHSFEVTLLNTLEK</sequence>
<dbReference type="SUPFAM" id="SSF55008">
    <property type="entry name" value="HMA, heavy metal-associated domain"/>
    <property type="match status" value="1"/>
</dbReference>
<dbReference type="InterPro" id="IPR006121">
    <property type="entry name" value="HMA_dom"/>
</dbReference>
<dbReference type="CDD" id="cd00371">
    <property type="entry name" value="HMA"/>
    <property type="match status" value="1"/>
</dbReference>
<gene>
    <name evidence="2" type="ORF">B9Q01_05585</name>
</gene>
<evidence type="ECO:0000259" key="1">
    <source>
        <dbReference type="PROSITE" id="PS50846"/>
    </source>
</evidence>
<proteinExistence type="predicted"/>
<dbReference type="PROSITE" id="PS50846">
    <property type="entry name" value="HMA_2"/>
    <property type="match status" value="1"/>
</dbReference>
<evidence type="ECO:0000313" key="3">
    <source>
        <dbReference type="Proteomes" id="UP000240880"/>
    </source>
</evidence>
<evidence type="ECO:0000313" key="2">
    <source>
        <dbReference type="EMBL" id="PSN83185.1"/>
    </source>
</evidence>
<accession>A0A2R6AA40</accession>
<dbReference type="InterPro" id="IPR036163">
    <property type="entry name" value="HMA_dom_sf"/>
</dbReference>
<organism evidence="2 3">
    <name type="scientific">Candidatus Marsarchaeota G1 archaeon OSP_D</name>
    <dbReference type="NCBI Taxonomy" id="1978155"/>
    <lineage>
        <taxon>Archaea</taxon>
        <taxon>Candidatus Marsarchaeota</taxon>
        <taxon>Candidatus Marsarchaeota group 1</taxon>
    </lineage>
</organism>
<protein>
    <recommendedName>
        <fullName evidence="1">HMA domain-containing protein</fullName>
    </recommendedName>
</protein>